<dbReference type="Proteomes" id="UP000588604">
    <property type="component" value="Unassembled WGS sequence"/>
</dbReference>
<keyword evidence="3" id="KW-1185">Reference proteome</keyword>
<dbReference type="RefSeq" id="WP_184496602.1">
    <property type="nucleotide sequence ID" value="NZ_JACIJO010000003.1"/>
</dbReference>
<dbReference type="AlphaFoldDB" id="A0A841MHU6"/>
<sequence length="291" mass="34549">MKIRNSFYNWQKVDPEKEFTTEDFLYFNEGSSKIQFSPSDQMEIKKALNFDIYQEEGKGYTLYEIKNTSPYRPFTSTILYNKVNTGIKILLGENKPIYELNAEIDLLKNEEFNKFQEEKDKKTDDPAFDKIRKYIRFFFDNVSGRHGFFYFCETFEEMKEALSFHYNKIENKEELENQKEKIQRLKKENKLAKFRMVVEKHLVLPSKQGKFKMAIVKNQDPERFICTVRAFMIFRGSLFEALVHIEKTKERVLSISNEQIGIRDTQIFGNGAKNAFSEVGYEDSLPPFELF</sequence>
<comment type="caution">
    <text evidence="2">The sequence shown here is derived from an EMBL/GenBank/DDBJ whole genome shotgun (WGS) entry which is preliminary data.</text>
</comment>
<evidence type="ECO:0000313" key="2">
    <source>
        <dbReference type="EMBL" id="MBB6327852.1"/>
    </source>
</evidence>
<keyword evidence="1" id="KW-0175">Coiled coil</keyword>
<proteinExistence type="predicted"/>
<evidence type="ECO:0000313" key="3">
    <source>
        <dbReference type="Proteomes" id="UP000588604"/>
    </source>
</evidence>
<dbReference type="EMBL" id="JACIJO010000003">
    <property type="protein sequence ID" value="MBB6327852.1"/>
    <property type="molecule type" value="Genomic_DNA"/>
</dbReference>
<feature type="coiled-coil region" evidence="1">
    <location>
        <begin position="165"/>
        <end position="195"/>
    </location>
</feature>
<name>A0A841MHU6_9BACT</name>
<reference evidence="2 3" key="1">
    <citation type="submission" date="2020-08" db="EMBL/GenBank/DDBJ databases">
        <title>Genomic Encyclopedia of Type Strains, Phase IV (KMG-IV): sequencing the most valuable type-strain genomes for metagenomic binning, comparative biology and taxonomic classification.</title>
        <authorList>
            <person name="Goeker M."/>
        </authorList>
    </citation>
    <scope>NUCLEOTIDE SEQUENCE [LARGE SCALE GENOMIC DNA]</scope>
    <source>
        <strain evidence="2 3">DSM 102044</strain>
    </source>
</reference>
<accession>A0A841MHU6</accession>
<organism evidence="2 3">
    <name type="scientific">Algoriphagus iocasae</name>
    <dbReference type="NCBI Taxonomy" id="1836499"/>
    <lineage>
        <taxon>Bacteria</taxon>
        <taxon>Pseudomonadati</taxon>
        <taxon>Bacteroidota</taxon>
        <taxon>Cytophagia</taxon>
        <taxon>Cytophagales</taxon>
        <taxon>Cyclobacteriaceae</taxon>
        <taxon>Algoriphagus</taxon>
    </lineage>
</organism>
<gene>
    <name evidence="2" type="ORF">FHS59_003495</name>
</gene>
<evidence type="ECO:0000256" key="1">
    <source>
        <dbReference type="SAM" id="Coils"/>
    </source>
</evidence>
<protein>
    <submittedName>
        <fullName evidence="2">Uncharacterized protein</fullName>
    </submittedName>
</protein>